<dbReference type="SUPFAM" id="SSF56954">
    <property type="entry name" value="Outer membrane efflux proteins (OEP)"/>
    <property type="match status" value="1"/>
</dbReference>
<evidence type="ECO:0000313" key="8">
    <source>
        <dbReference type="Proteomes" id="UP000464314"/>
    </source>
</evidence>
<evidence type="ECO:0000256" key="4">
    <source>
        <dbReference type="ARBA" id="ARBA00023136"/>
    </source>
</evidence>
<dbReference type="GO" id="GO:0015288">
    <property type="term" value="F:porin activity"/>
    <property type="evidence" value="ECO:0007669"/>
    <property type="project" value="TreeGrafter"/>
</dbReference>
<protein>
    <recommendedName>
        <fullName evidence="9">TolC family protein</fullName>
    </recommendedName>
</protein>
<feature type="coiled-coil region" evidence="6">
    <location>
        <begin position="325"/>
        <end position="374"/>
    </location>
</feature>
<keyword evidence="5" id="KW-0998">Cell outer membrane</keyword>
<dbReference type="GO" id="GO:0009279">
    <property type="term" value="C:cell outer membrane"/>
    <property type="evidence" value="ECO:0007669"/>
    <property type="project" value="UniProtKB-SubCell"/>
</dbReference>
<keyword evidence="6" id="KW-0175">Coiled coil</keyword>
<comment type="subcellular location">
    <subcellularLocation>
        <location evidence="1">Cell outer membrane</location>
    </subcellularLocation>
</comment>
<keyword evidence="8" id="KW-1185">Reference proteome</keyword>
<gene>
    <name evidence="7" type="ORF">Ana3638_19735</name>
</gene>
<organism evidence="7 8">
    <name type="scientific">Anaerocolumna sedimenticola</name>
    <dbReference type="NCBI Taxonomy" id="2696063"/>
    <lineage>
        <taxon>Bacteria</taxon>
        <taxon>Bacillati</taxon>
        <taxon>Bacillota</taxon>
        <taxon>Clostridia</taxon>
        <taxon>Lachnospirales</taxon>
        <taxon>Lachnospiraceae</taxon>
        <taxon>Anaerocolumna</taxon>
    </lineage>
</organism>
<dbReference type="KEGG" id="anr:Ana3638_19735"/>
<evidence type="ECO:0000256" key="3">
    <source>
        <dbReference type="ARBA" id="ARBA00022692"/>
    </source>
</evidence>
<dbReference type="Gene3D" id="1.20.1600.10">
    <property type="entry name" value="Outer membrane efflux proteins (OEP)"/>
    <property type="match status" value="2"/>
</dbReference>
<dbReference type="AlphaFoldDB" id="A0A6P1TR73"/>
<evidence type="ECO:0000256" key="1">
    <source>
        <dbReference type="ARBA" id="ARBA00004442"/>
    </source>
</evidence>
<dbReference type="PANTHER" id="PTHR30026">
    <property type="entry name" value="OUTER MEMBRANE PROTEIN TOLC"/>
    <property type="match status" value="1"/>
</dbReference>
<proteinExistence type="predicted"/>
<evidence type="ECO:0000256" key="6">
    <source>
        <dbReference type="SAM" id="Coils"/>
    </source>
</evidence>
<evidence type="ECO:0000256" key="5">
    <source>
        <dbReference type="ARBA" id="ARBA00023237"/>
    </source>
</evidence>
<reference evidence="7 8" key="1">
    <citation type="submission" date="2020-01" db="EMBL/GenBank/DDBJ databases">
        <title>Genome analysis of Anaerocolumna sp. CBA3638.</title>
        <authorList>
            <person name="Kim J."/>
            <person name="Roh S.W."/>
        </authorList>
    </citation>
    <scope>NUCLEOTIDE SEQUENCE [LARGE SCALE GENOMIC DNA]</scope>
    <source>
        <strain evidence="7 8">CBA3638</strain>
    </source>
</reference>
<dbReference type="Proteomes" id="UP000464314">
    <property type="component" value="Chromosome"/>
</dbReference>
<dbReference type="EMBL" id="CP048000">
    <property type="protein sequence ID" value="QHQ62732.1"/>
    <property type="molecule type" value="Genomic_DNA"/>
</dbReference>
<dbReference type="PANTHER" id="PTHR30026:SF20">
    <property type="entry name" value="OUTER MEMBRANE PROTEIN TOLC"/>
    <property type="match status" value="1"/>
</dbReference>
<sequence>MGMRMKKIRNHIIVIVLVIFFTPINIFAADVDSGNDKEIMKFEDIENEILENNPMALINKNVVKSMEEDYKRIKDISDDLEDDRDDLEDAIDMMELQIDKLKQDKASLETKIDGDPDLINHIKLNYDALIGIYEYNKASLVASRRSLREQQFSLDDQAEDLDDTINKFRVQSKMSDCQLVWTAQNLYISYQILGNREMDLSNQTELMKKQLEIAKVKESLGKIIKTDIDTLEMQINEMEMGLNDLQTQKSAILGEFNLMIGNSYDFALSLDTELEPVYENFNEMYYDKDLESVLENNYSIALQTLERETKQRILNRSSGSDTQSEEAAEYNLKNEEIKLEETKRSVTFSFYKVYEELISKKMSFEQEKKKLDQAGTNRNYTMIRYDLGKISDLELENENLKYRSQEINTYVAEYELIQAYWKYEWMKSGLTLS</sequence>
<keyword evidence="4" id="KW-0472">Membrane</keyword>
<keyword evidence="2" id="KW-1134">Transmembrane beta strand</keyword>
<feature type="coiled-coil region" evidence="6">
    <location>
        <begin position="63"/>
        <end position="111"/>
    </location>
</feature>
<evidence type="ECO:0000256" key="2">
    <source>
        <dbReference type="ARBA" id="ARBA00022452"/>
    </source>
</evidence>
<name>A0A6P1TR73_9FIRM</name>
<evidence type="ECO:0008006" key="9">
    <source>
        <dbReference type="Google" id="ProtNLM"/>
    </source>
</evidence>
<dbReference type="GO" id="GO:0015562">
    <property type="term" value="F:efflux transmembrane transporter activity"/>
    <property type="evidence" value="ECO:0007669"/>
    <property type="project" value="TreeGrafter"/>
</dbReference>
<keyword evidence="3" id="KW-0812">Transmembrane</keyword>
<dbReference type="GO" id="GO:1990281">
    <property type="term" value="C:efflux pump complex"/>
    <property type="evidence" value="ECO:0007669"/>
    <property type="project" value="TreeGrafter"/>
</dbReference>
<accession>A0A6P1TR73</accession>
<evidence type="ECO:0000313" key="7">
    <source>
        <dbReference type="EMBL" id="QHQ62732.1"/>
    </source>
</evidence>
<dbReference type="InterPro" id="IPR051906">
    <property type="entry name" value="TolC-like"/>
</dbReference>